<feature type="domain" description="SLH" evidence="2">
    <location>
        <begin position="93"/>
        <end position="149"/>
    </location>
</feature>
<dbReference type="SMART" id="SM00710">
    <property type="entry name" value="PbH1"/>
    <property type="match status" value="6"/>
</dbReference>
<dbReference type="InterPro" id="IPR051465">
    <property type="entry name" value="Cell_Envelope_Struct_Comp"/>
</dbReference>
<dbReference type="Pfam" id="PF20585">
    <property type="entry name" value="Pectate_lyase_5"/>
    <property type="match status" value="1"/>
</dbReference>
<dbReference type="Proteomes" id="UP001597362">
    <property type="component" value="Unassembled WGS sequence"/>
</dbReference>
<feature type="domain" description="SLH" evidence="2">
    <location>
        <begin position="150"/>
        <end position="213"/>
    </location>
</feature>
<proteinExistence type="predicted"/>
<dbReference type="EMBL" id="JBHUHO010000037">
    <property type="protein sequence ID" value="MFD2117191.1"/>
    <property type="molecule type" value="Genomic_DNA"/>
</dbReference>
<evidence type="ECO:0000256" key="1">
    <source>
        <dbReference type="SAM" id="SignalP"/>
    </source>
</evidence>
<keyword evidence="4" id="KW-1185">Reference proteome</keyword>
<dbReference type="RefSeq" id="WP_377774122.1">
    <property type="nucleotide sequence ID" value="NZ_JBHUHO010000037.1"/>
</dbReference>
<dbReference type="InterPro" id="IPR011050">
    <property type="entry name" value="Pectin_lyase_fold/virulence"/>
</dbReference>
<protein>
    <submittedName>
        <fullName evidence="3">S-layer homology domain-containing protein</fullName>
    </submittedName>
</protein>
<dbReference type="PANTHER" id="PTHR43308:SF5">
    <property type="entry name" value="S-LAYER PROTEIN _ PEPTIDOGLYCAN ENDO-BETA-N-ACETYLGLUCOSAMINIDASE"/>
    <property type="match status" value="1"/>
</dbReference>
<comment type="caution">
    <text evidence="3">The sequence shown here is derived from an EMBL/GenBank/DDBJ whole genome shotgun (WGS) entry which is preliminary data.</text>
</comment>
<dbReference type="InterPro" id="IPR046776">
    <property type="entry name" value="Pectate_lyase_5"/>
</dbReference>
<dbReference type="InterPro" id="IPR012334">
    <property type="entry name" value="Pectin_lyas_fold"/>
</dbReference>
<sequence length="1032" mass="109514">MNKKKMTSLLLSIMMVMSLFGATLASAETAEKTFSDLSSHWAKTEVEAWASQGLVEGYADGTFKPDNSISRAELMTLVNNGFGLINKANIDFADVTGKEWYAKEVALAVEAGYIEGYKADNTVKPKGEITRQEMAMVISRILELAPNATGADFSDAAKTPAWSKGAIGAVAAAGYMKGYDDKSFGPTKSITRAEAVATLSRLGNYINKAGTYADLGTVSGNLIVTVPGVIVKDATINGDLIVTEGVAEGDATFENVTIKGDTKINGGGVNTVFFVNSTLAGLDVAKKINPVRVVISGTTTTGAVSLNGAATLGTSELAKEAGYGKIVISEPGNYVLNGNFDEVVIAVAGANVEIAEGAEVANLVLDAGATVSGKGKIKKATVNATGATIEQKPEEIAVAKDATVTIADKELTADDVANYNNNSGGAVGGGGGGYYIPPASSTTVKTEAELNEALTKDQYTTIYLGGSFTTKNPIAINKNNVTIDGQGKYTITIGSKYNVENNTADAIGIFGSGVTLKNLTVAQGEIAASDIEAGKPRHDNLIEIYGNNTILDNITVTNSEKAGIYVNHDGISAKNNVEKLTVTFKNITTKGNKWDGVGLLSQVESEEEKVTLTATFEGTHTFLDDVAAYVDLKNNEGVPYKGNVEVIGLKEPVFVSSTDGKQTKYTQTGIAVSTEASLLEELSGVKFKTIYLENDITTNAKVNITENDITIDGQGNTLTVGGNGEGKHTAEGLGILANDVIIKNITVLGTHGDSLIEVYGNKAVFENVTVKGSQKAGIYVNHDGVTVPDLADELTVVFKDITTEGNAWAGIGLKAAEGKKVVADFTNLVSLEEKVAVYTENTSVNEADAIYTIVGLEDQYSSEVVENKDGEYDQMHWIVKDPVITDEPQLYFDEAGRLRLDFEIAQTIDLGGEHSNIEIAYFLDDKAIKNVKEDNSSLVKNKTWSGYLVANEANLSSGKENNNNYSNVIPKNTTLSTLLQSDYTYLGSDVVENNEFKPGTYKVTITVTNHLDNKIERSSNEVTIPAPETTEE</sequence>
<dbReference type="InterPro" id="IPR001119">
    <property type="entry name" value="SLH_dom"/>
</dbReference>
<accession>A0ABW4YNG7</accession>
<dbReference type="Gene3D" id="2.160.20.10">
    <property type="entry name" value="Single-stranded right-handed beta-helix, Pectin lyase-like"/>
    <property type="match status" value="1"/>
</dbReference>
<reference evidence="4" key="1">
    <citation type="journal article" date="2019" name="Int. J. Syst. Evol. Microbiol.">
        <title>The Global Catalogue of Microorganisms (GCM) 10K type strain sequencing project: providing services to taxonomists for standard genome sequencing and annotation.</title>
        <authorList>
            <consortium name="The Broad Institute Genomics Platform"/>
            <consortium name="The Broad Institute Genome Sequencing Center for Infectious Disease"/>
            <person name="Wu L."/>
            <person name="Ma J."/>
        </authorList>
    </citation>
    <scope>NUCLEOTIDE SEQUENCE [LARGE SCALE GENOMIC DNA]</scope>
    <source>
        <strain evidence="4">GH52</strain>
    </source>
</reference>
<dbReference type="Pfam" id="PF00395">
    <property type="entry name" value="SLH"/>
    <property type="match status" value="3"/>
</dbReference>
<dbReference type="InterPro" id="IPR006626">
    <property type="entry name" value="PbH1"/>
</dbReference>
<organism evidence="3 4">
    <name type="scientific">Paenibacillus yanchengensis</name>
    <dbReference type="NCBI Taxonomy" id="2035833"/>
    <lineage>
        <taxon>Bacteria</taxon>
        <taxon>Bacillati</taxon>
        <taxon>Bacillota</taxon>
        <taxon>Bacilli</taxon>
        <taxon>Bacillales</taxon>
        <taxon>Paenibacillaceae</taxon>
        <taxon>Paenibacillus</taxon>
    </lineage>
</organism>
<dbReference type="PROSITE" id="PS51272">
    <property type="entry name" value="SLH"/>
    <property type="match status" value="3"/>
</dbReference>
<feature type="domain" description="SLH" evidence="2">
    <location>
        <begin position="29"/>
        <end position="92"/>
    </location>
</feature>
<feature type="chain" id="PRO_5046440616" evidence="1">
    <location>
        <begin position="28"/>
        <end position="1032"/>
    </location>
</feature>
<evidence type="ECO:0000313" key="3">
    <source>
        <dbReference type="EMBL" id="MFD2117191.1"/>
    </source>
</evidence>
<dbReference type="SUPFAM" id="SSF51126">
    <property type="entry name" value="Pectin lyase-like"/>
    <property type="match status" value="2"/>
</dbReference>
<gene>
    <name evidence="3" type="ORF">ACFSJH_15790</name>
</gene>
<feature type="signal peptide" evidence="1">
    <location>
        <begin position="1"/>
        <end position="27"/>
    </location>
</feature>
<evidence type="ECO:0000313" key="4">
    <source>
        <dbReference type="Proteomes" id="UP001597362"/>
    </source>
</evidence>
<name>A0ABW4YNG7_9BACL</name>
<keyword evidence="1" id="KW-0732">Signal</keyword>
<evidence type="ECO:0000259" key="2">
    <source>
        <dbReference type="PROSITE" id="PS51272"/>
    </source>
</evidence>
<dbReference type="PANTHER" id="PTHR43308">
    <property type="entry name" value="OUTER MEMBRANE PROTEIN ALPHA-RELATED"/>
    <property type="match status" value="1"/>
</dbReference>